<gene>
    <name evidence="16 19" type="primary">ftsI</name>
    <name evidence="19" type="ORF">GCM10008101_00340</name>
</gene>
<evidence type="ECO:0000256" key="8">
    <source>
        <dbReference type="ARBA" id="ARBA00022801"/>
    </source>
</evidence>
<dbReference type="PANTHER" id="PTHR30627:SF1">
    <property type="entry name" value="PEPTIDOGLYCAN D,D-TRANSPEPTIDASE FTSI"/>
    <property type="match status" value="1"/>
</dbReference>
<evidence type="ECO:0000256" key="11">
    <source>
        <dbReference type="ARBA" id="ARBA00022989"/>
    </source>
</evidence>
<evidence type="ECO:0000256" key="10">
    <source>
        <dbReference type="ARBA" id="ARBA00022984"/>
    </source>
</evidence>
<dbReference type="EC" id="3.4.16.4" evidence="16"/>
<keyword evidence="6 16" id="KW-0645">Protease</keyword>
<dbReference type="PANTHER" id="PTHR30627">
    <property type="entry name" value="PEPTIDOGLYCAN D,D-TRANSPEPTIDASE"/>
    <property type="match status" value="1"/>
</dbReference>
<comment type="pathway">
    <text evidence="16">Cell wall biogenesis; peptidoglycan biosynthesis.</text>
</comment>
<dbReference type="Gene3D" id="3.30.450.330">
    <property type="match status" value="1"/>
</dbReference>
<accession>A0ABQ3BRW7</accession>
<keyword evidence="4 16" id="KW-0132">Cell division</keyword>
<evidence type="ECO:0000313" key="20">
    <source>
        <dbReference type="Proteomes" id="UP000643403"/>
    </source>
</evidence>
<protein>
    <recommendedName>
        <fullName evidence="16">Peptidoglycan D,D-transpeptidase FtsI</fullName>
        <ecNumber evidence="16">3.4.16.4</ecNumber>
    </recommendedName>
    <alternativeName>
        <fullName evidence="16">Penicillin-binding protein 3</fullName>
        <shortName evidence="16">PBP-3</shortName>
    </alternativeName>
</protein>
<organism evidence="19 20">
    <name type="scientific">Cognatilysobacter xinjiangensis</name>
    <dbReference type="NCBI Taxonomy" id="546892"/>
    <lineage>
        <taxon>Bacteria</taxon>
        <taxon>Pseudomonadati</taxon>
        <taxon>Pseudomonadota</taxon>
        <taxon>Gammaproteobacteria</taxon>
        <taxon>Lysobacterales</taxon>
        <taxon>Lysobacteraceae</taxon>
        <taxon>Cognatilysobacter</taxon>
    </lineage>
</organism>
<evidence type="ECO:0000256" key="5">
    <source>
        <dbReference type="ARBA" id="ARBA00022645"/>
    </source>
</evidence>
<name>A0ABQ3BRW7_9GAMM</name>
<keyword evidence="20" id="KW-1185">Reference proteome</keyword>
<dbReference type="Gene3D" id="3.40.710.10">
    <property type="entry name" value="DD-peptidase/beta-lactamase superfamily"/>
    <property type="match status" value="1"/>
</dbReference>
<evidence type="ECO:0000256" key="16">
    <source>
        <dbReference type="HAMAP-Rule" id="MF_02080"/>
    </source>
</evidence>
<dbReference type="SUPFAM" id="SSF56601">
    <property type="entry name" value="beta-lactamase/transpeptidase-like"/>
    <property type="match status" value="1"/>
</dbReference>
<proteinExistence type="inferred from homology"/>
<comment type="similarity">
    <text evidence="16">Belongs to the transpeptidase family. FtsI subfamily.</text>
</comment>
<keyword evidence="11 16" id="KW-1133">Transmembrane helix</keyword>
<comment type="catalytic activity">
    <reaction evidence="16">
        <text>Preferential cleavage: (Ac)2-L-Lys-D-Ala-|-D-Ala. Also transpeptidation of peptidyl-alanyl moieties that are N-acyl substituents of D-alanine.</text>
        <dbReference type="EC" id="3.4.16.4"/>
    </reaction>
</comment>
<dbReference type="InterPro" id="IPR050515">
    <property type="entry name" value="Beta-lactam/transpept"/>
</dbReference>
<evidence type="ECO:0000259" key="17">
    <source>
        <dbReference type="Pfam" id="PF00905"/>
    </source>
</evidence>
<keyword evidence="2 16" id="KW-1003">Cell membrane</keyword>
<evidence type="ECO:0000256" key="9">
    <source>
        <dbReference type="ARBA" id="ARBA00022960"/>
    </source>
</evidence>
<sequence length="639" mass="68717">MKNPGETRRNANARRDGLDPLRRLRALLGAGEGPRGRARSDLRMRLLGLGAVMGLCSFALVARAFYIQVVDNEFYVAQGQARSLREIPIPTSRGMITDRNGEPLAVSTPVESVWGNPQELLKAPDRLPQLAEALGVPLDVLQRKLGQKAGKEFVYLKRRINPDEARRIIALGIPGVASQREYRRFYPQGEALAHVLGFTNIDDEGQEGLELAFDEWLRGKPGAKRVLRDGRGRIIESVDLVRPAEAGRDLTLTIDRRIQFLAHRELRNALLRTGASSGSAVVLDVGTGEVLAMSNLPTFNPNAVGTADRDAHRNRAVTDVLEPGSTMKPITVAAALSAGLVKPNTPIDLSPGWMKLGKYTIRDHNNYGLQTVTGVITKSSNIGAAKIAARMDDRYFYDFVRKFGYGSKPGSGFPGESSGVLADPKNWNGLQKATISYGYGLSATPLQIAMAYAAIANGGTLTTPTFVKGERGQTRQVLEPAIAHEVVKMMQTVTEKGGTATQGAILGYHVAGKTGTARKFNASGGYSRRYLSFFAGVVPVDNPRFAMVVVVDDPDPAKGYYGGLVSAPVFKAVMEGSLRLMDVPPDDIETWMAAQDKALHGDRPAAMQIAATTSAAPAAPLQPAPLPIDADDGVMAVTP</sequence>
<keyword evidence="5 16" id="KW-0121">Carboxypeptidase</keyword>
<dbReference type="Pfam" id="PF00905">
    <property type="entry name" value="Transpeptidase"/>
    <property type="match status" value="1"/>
</dbReference>
<evidence type="ECO:0000256" key="14">
    <source>
        <dbReference type="ARBA" id="ARBA00023306"/>
    </source>
</evidence>
<dbReference type="EMBL" id="BMXY01000001">
    <property type="protein sequence ID" value="GGZ51310.1"/>
    <property type="molecule type" value="Genomic_DNA"/>
</dbReference>
<dbReference type="Pfam" id="PF03717">
    <property type="entry name" value="PBP_dimer"/>
    <property type="match status" value="1"/>
</dbReference>
<comment type="subcellular location">
    <subcellularLocation>
        <location evidence="16">Cell inner membrane</location>
        <topology evidence="16">Single-pass membrane protein</topology>
    </subcellularLocation>
    <subcellularLocation>
        <location evidence="1">Membrane</location>
    </subcellularLocation>
</comment>
<evidence type="ECO:0000256" key="6">
    <source>
        <dbReference type="ARBA" id="ARBA00022670"/>
    </source>
</evidence>
<keyword evidence="10 16" id="KW-0573">Peptidoglycan synthesis</keyword>
<comment type="function">
    <text evidence="16">Catalyzes cross-linking of the peptidoglycan cell wall at the division septum.</text>
</comment>
<keyword evidence="12 16" id="KW-0472">Membrane</keyword>
<feature type="transmembrane region" description="Helical" evidence="16">
    <location>
        <begin position="46"/>
        <end position="66"/>
    </location>
</feature>
<dbReference type="InterPro" id="IPR037532">
    <property type="entry name" value="FtsI_transpept"/>
</dbReference>
<evidence type="ECO:0000259" key="18">
    <source>
        <dbReference type="Pfam" id="PF03717"/>
    </source>
</evidence>
<feature type="active site" description="Acyl-ester intermediate" evidence="16">
    <location>
        <position position="325"/>
    </location>
</feature>
<feature type="domain" description="Penicillin-binding protein transpeptidase" evidence="17">
    <location>
        <begin position="278"/>
        <end position="575"/>
    </location>
</feature>
<keyword evidence="9 16" id="KW-0133">Cell shape</keyword>
<evidence type="ECO:0000256" key="2">
    <source>
        <dbReference type="ARBA" id="ARBA00022475"/>
    </source>
</evidence>
<feature type="domain" description="Penicillin-binding protein dimerisation" evidence="18">
    <location>
        <begin position="89"/>
        <end position="237"/>
    </location>
</feature>
<dbReference type="InterPro" id="IPR012338">
    <property type="entry name" value="Beta-lactam/transpept-like"/>
</dbReference>
<evidence type="ECO:0000256" key="3">
    <source>
        <dbReference type="ARBA" id="ARBA00022519"/>
    </source>
</evidence>
<dbReference type="HAMAP" id="MF_02080">
    <property type="entry name" value="FtsI_transpept"/>
    <property type="match status" value="1"/>
</dbReference>
<evidence type="ECO:0000256" key="7">
    <source>
        <dbReference type="ARBA" id="ARBA00022692"/>
    </source>
</evidence>
<keyword evidence="15 16" id="KW-0961">Cell wall biogenesis/degradation</keyword>
<dbReference type="InterPro" id="IPR001460">
    <property type="entry name" value="PCN-bd_Tpept"/>
</dbReference>
<evidence type="ECO:0000256" key="15">
    <source>
        <dbReference type="ARBA" id="ARBA00023316"/>
    </source>
</evidence>
<dbReference type="Gene3D" id="3.90.1310.10">
    <property type="entry name" value="Penicillin-binding protein 2a (Domain 2)"/>
    <property type="match status" value="1"/>
</dbReference>
<evidence type="ECO:0000256" key="4">
    <source>
        <dbReference type="ARBA" id="ARBA00022618"/>
    </source>
</evidence>
<comment type="caution">
    <text evidence="19">The sequence shown here is derived from an EMBL/GenBank/DDBJ whole genome shotgun (WGS) entry which is preliminary data.</text>
</comment>
<dbReference type="SUPFAM" id="SSF56519">
    <property type="entry name" value="Penicillin binding protein dimerisation domain"/>
    <property type="match status" value="1"/>
</dbReference>
<dbReference type="InterPro" id="IPR036138">
    <property type="entry name" value="PBP_dimer_sf"/>
</dbReference>
<keyword evidence="7 16" id="KW-0812">Transmembrane</keyword>
<evidence type="ECO:0000256" key="12">
    <source>
        <dbReference type="ARBA" id="ARBA00023136"/>
    </source>
</evidence>
<keyword evidence="14 16" id="KW-0131">Cell cycle</keyword>
<evidence type="ECO:0000313" key="19">
    <source>
        <dbReference type="EMBL" id="GGZ51310.1"/>
    </source>
</evidence>
<dbReference type="InterPro" id="IPR005311">
    <property type="entry name" value="PBP_dimer"/>
</dbReference>
<reference evidence="20" key="1">
    <citation type="journal article" date="2019" name="Int. J. Syst. Evol. Microbiol.">
        <title>The Global Catalogue of Microorganisms (GCM) 10K type strain sequencing project: providing services to taxonomists for standard genome sequencing and annotation.</title>
        <authorList>
            <consortium name="The Broad Institute Genomics Platform"/>
            <consortium name="The Broad Institute Genome Sequencing Center for Infectious Disease"/>
            <person name="Wu L."/>
            <person name="Ma J."/>
        </authorList>
    </citation>
    <scope>NUCLEOTIDE SEQUENCE [LARGE SCALE GENOMIC DNA]</scope>
    <source>
        <strain evidence="20">KCTC 22558</strain>
    </source>
</reference>
<keyword evidence="3 16" id="KW-0997">Cell inner membrane</keyword>
<keyword evidence="8 16" id="KW-0378">Hydrolase</keyword>
<evidence type="ECO:0000256" key="13">
    <source>
        <dbReference type="ARBA" id="ARBA00023210"/>
    </source>
</evidence>
<keyword evidence="13 16" id="KW-0717">Septation</keyword>
<dbReference type="Proteomes" id="UP000643403">
    <property type="component" value="Unassembled WGS sequence"/>
</dbReference>
<evidence type="ECO:0000256" key="1">
    <source>
        <dbReference type="ARBA" id="ARBA00004370"/>
    </source>
</evidence>